<feature type="transmembrane region" description="Helical" evidence="7">
    <location>
        <begin position="390"/>
        <end position="413"/>
    </location>
</feature>
<accession>A0A1G8HFG8</accession>
<dbReference type="PANTHER" id="PTHR33362">
    <property type="entry name" value="SIALIC ACID TRAP TRANSPORTER PERMEASE PROTEIN SIAT-RELATED"/>
    <property type="match status" value="1"/>
</dbReference>
<evidence type="ECO:0000256" key="2">
    <source>
        <dbReference type="ARBA" id="ARBA00022475"/>
    </source>
</evidence>
<feature type="transmembrane region" description="Helical" evidence="7">
    <location>
        <begin position="238"/>
        <end position="254"/>
    </location>
</feature>
<feature type="transmembrane region" description="Helical" evidence="7">
    <location>
        <begin position="266"/>
        <end position="290"/>
    </location>
</feature>
<feature type="transmembrane region" description="Helical" evidence="7">
    <location>
        <begin position="331"/>
        <end position="350"/>
    </location>
</feature>
<feature type="transmembrane region" description="Helical" evidence="7">
    <location>
        <begin position="302"/>
        <end position="324"/>
    </location>
</feature>
<keyword evidence="4 7" id="KW-0812">Transmembrane</keyword>
<evidence type="ECO:0000313" key="10">
    <source>
        <dbReference type="Proteomes" id="UP000199017"/>
    </source>
</evidence>
<keyword evidence="5 7" id="KW-1133">Transmembrane helix</keyword>
<keyword evidence="3" id="KW-0997">Cell inner membrane</keyword>
<dbReference type="STRING" id="930129.SAMN05216352_104234"/>
<gene>
    <name evidence="9" type="ORF">SAMN05216352_104234</name>
</gene>
<evidence type="ECO:0000259" key="8">
    <source>
        <dbReference type="Pfam" id="PF06808"/>
    </source>
</evidence>
<dbReference type="PANTHER" id="PTHR33362:SF2">
    <property type="entry name" value="TRAP TRANSPORTER LARGE PERMEASE PROTEIN"/>
    <property type="match status" value="1"/>
</dbReference>
<name>A0A1G8HFG8_9BACI</name>
<comment type="subcellular location">
    <subcellularLocation>
        <location evidence="1">Cell inner membrane</location>
        <topology evidence="1">Multi-pass membrane protein</topology>
    </subcellularLocation>
</comment>
<dbReference type="Proteomes" id="UP000199017">
    <property type="component" value="Unassembled WGS sequence"/>
</dbReference>
<keyword evidence="6 7" id="KW-0472">Membrane</keyword>
<reference evidence="9 10" key="1">
    <citation type="submission" date="2016-10" db="EMBL/GenBank/DDBJ databases">
        <authorList>
            <person name="de Groot N.N."/>
        </authorList>
    </citation>
    <scope>NUCLEOTIDE SEQUENCE [LARGE SCALE GENOMIC DNA]</scope>
    <source>
        <strain evidence="10">P4B,CCM 7963,CECT 7998,DSM 25260,IBRC-M 10614,KCTC 13821</strain>
    </source>
</reference>
<feature type="transmembrane region" description="Helical" evidence="7">
    <location>
        <begin position="133"/>
        <end position="156"/>
    </location>
</feature>
<dbReference type="InterPro" id="IPR004681">
    <property type="entry name" value="TRAP_DctM"/>
</dbReference>
<organism evidence="9 10">
    <name type="scientific">Alteribacillus bidgolensis</name>
    <dbReference type="NCBI Taxonomy" id="930129"/>
    <lineage>
        <taxon>Bacteria</taxon>
        <taxon>Bacillati</taxon>
        <taxon>Bacillota</taxon>
        <taxon>Bacilli</taxon>
        <taxon>Bacillales</taxon>
        <taxon>Bacillaceae</taxon>
        <taxon>Alteribacillus</taxon>
    </lineage>
</organism>
<protein>
    <submittedName>
        <fullName evidence="9">TRAP transporter, DctM subunit</fullName>
    </submittedName>
</protein>
<dbReference type="NCBIfam" id="TIGR00786">
    <property type="entry name" value="dctM"/>
    <property type="match status" value="1"/>
</dbReference>
<dbReference type="AlphaFoldDB" id="A0A1G8HFG8"/>
<dbReference type="Pfam" id="PF06808">
    <property type="entry name" value="DctM"/>
    <property type="match status" value="1"/>
</dbReference>
<dbReference type="RefSeq" id="WP_091583824.1">
    <property type="nucleotide sequence ID" value="NZ_FNDU01000004.1"/>
</dbReference>
<evidence type="ECO:0000256" key="6">
    <source>
        <dbReference type="ARBA" id="ARBA00023136"/>
    </source>
</evidence>
<evidence type="ECO:0000256" key="7">
    <source>
        <dbReference type="SAM" id="Phobius"/>
    </source>
</evidence>
<feature type="transmembrane region" description="Helical" evidence="7">
    <location>
        <begin position="356"/>
        <end position="378"/>
    </location>
</feature>
<evidence type="ECO:0000256" key="3">
    <source>
        <dbReference type="ARBA" id="ARBA00022519"/>
    </source>
</evidence>
<proteinExistence type="predicted"/>
<sequence>MIAAIAFFLLLLLGVPIAFVLGLTTLIFVISTGNIAVFESMPSRMYNGLQTFGLVAIPMFILLGEVMNRGGITERLIEFCQTILAHLRGGLAYVNVLANMALASIVGSANAQTAIMSKTMVPSMEKEGYKREFSTALTASSSIIGPLIPPSMPFIVYGVTAGVSIGSLFLAGIVPGIFFGLGFSIAIYFIAKKQNLPTSEKSEWTHILKSTLNVLPALIIPVFILVGITTGAFTATESAAVAVFIAFLVGFFFYKQLKLKDLPKLFFQTVITSSAVTFLLATSNIFGWVLSVQRVPQMVAEVFLGLTENPLIFLLLINILLLIIGMVIDGLAALILLTPILLPIAVQFGVDPIHFGVIMVINLTLGLMTPPVGTVLFIASSTAKVKVETLIRSIAPFLIISFVILLIITYMPWTSLSIPTLFNR</sequence>
<dbReference type="GO" id="GO:0022857">
    <property type="term" value="F:transmembrane transporter activity"/>
    <property type="evidence" value="ECO:0007669"/>
    <property type="project" value="TreeGrafter"/>
</dbReference>
<dbReference type="PIRSF" id="PIRSF006066">
    <property type="entry name" value="HI0050"/>
    <property type="match status" value="1"/>
</dbReference>
<feature type="domain" description="TRAP C4-dicarboxylate transport system permease DctM subunit" evidence="8">
    <location>
        <begin position="5"/>
        <end position="413"/>
    </location>
</feature>
<keyword evidence="10" id="KW-1185">Reference proteome</keyword>
<evidence type="ECO:0000256" key="5">
    <source>
        <dbReference type="ARBA" id="ARBA00022989"/>
    </source>
</evidence>
<feature type="transmembrane region" description="Helical" evidence="7">
    <location>
        <begin position="212"/>
        <end position="232"/>
    </location>
</feature>
<dbReference type="InterPro" id="IPR010656">
    <property type="entry name" value="DctM"/>
</dbReference>
<feature type="transmembrane region" description="Helical" evidence="7">
    <location>
        <begin position="168"/>
        <end position="191"/>
    </location>
</feature>
<feature type="transmembrane region" description="Helical" evidence="7">
    <location>
        <begin position="46"/>
        <end position="64"/>
    </location>
</feature>
<dbReference type="OrthoDB" id="9785600at2"/>
<keyword evidence="2" id="KW-1003">Cell membrane</keyword>
<evidence type="ECO:0000313" key="9">
    <source>
        <dbReference type="EMBL" id="SDI05325.1"/>
    </source>
</evidence>
<dbReference type="GO" id="GO:0005886">
    <property type="term" value="C:plasma membrane"/>
    <property type="evidence" value="ECO:0007669"/>
    <property type="project" value="UniProtKB-SubCell"/>
</dbReference>
<dbReference type="EMBL" id="FNDU01000004">
    <property type="protein sequence ID" value="SDI05325.1"/>
    <property type="molecule type" value="Genomic_DNA"/>
</dbReference>
<evidence type="ECO:0000256" key="1">
    <source>
        <dbReference type="ARBA" id="ARBA00004429"/>
    </source>
</evidence>
<evidence type="ECO:0000256" key="4">
    <source>
        <dbReference type="ARBA" id="ARBA00022692"/>
    </source>
</evidence>